<dbReference type="InterPro" id="IPR050266">
    <property type="entry name" value="AB_hydrolase_sf"/>
</dbReference>
<evidence type="ECO:0000256" key="1">
    <source>
        <dbReference type="SAM" id="Phobius"/>
    </source>
</evidence>
<dbReference type="EMBL" id="JAULBC010000008">
    <property type="protein sequence ID" value="MEX6690339.1"/>
    <property type="molecule type" value="Genomic_DNA"/>
</dbReference>
<dbReference type="InterPro" id="IPR000073">
    <property type="entry name" value="AB_hydrolase_1"/>
</dbReference>
<feature type="transmembrane region" description="Helical" evidence="1">
    <location>
        <begin position="7"/>
        <end position="26"/>
    </location>
</feature>
<keyword evidence="3" id="KW-0378">Hydrolase</keyword>
<gene>
    <name evidence="3" type="ORF">QTN47_22705</name>
</gene>
<dbReference type="Proteomes" id="UP001560573">
    <property type="component" value="Unassembled WGS sequence"/>
</dbReference>
<dbReference type="Gene3D" id="3.40.50.1820">
    <property type="entry name" value="alpha/beta hydrolase"/>
    <property type="match status" value="1"/>
</dbReference>
<evidence type="ECO:0000313" key="4">
    <source>
        <dbReference type="Proteomes" id="UP001560573"/>
    </source>
</evidence>
<reference evidence="3 4" key="1">
    <citation type="submission" date="2023-07" db="EMBL/GenBank/DDBJ databases">
        <authorList>
            <person name="Lian W.-H."/>
        </authorList>
    </citation>
    <scope>NUCLEOTIDE SEQUENCE [LARGE SCALE GENOMIC DNA]</scope>
    <source>
        <strain evidence="3 4">SYSU DXS3180</strain>
    </source>
</reference>
<proteinExistence type="predicted"/>
<keyword evidence="1" id="KW-0472">Membrane</keyword>
<sequence>MKKVGRFLLRLLIVLLLILIISLLVLDRFIQFRMDDGQYATYFYQKGLTPHISYYSSHNREIRYASIGKDTSATVFFIHGAPSSLSYYRDYMSDSTLLSRASMYAVDRPGYGYSGLGKPEPSIETQVQCIVPVLDSLNKVHHPLIIVGASYGSSIACRLVMDHPELADGLVIIAPPLAPGEEKVFWFSPLVESPVLNWIVPRMLQSANTEKLHHREELTKMLPLWKNIKIPVIYMQGADDGLVYTTNADFARKHFTNVPYLNIEMIKNRGHLLAFVEKDKIRNAIVQMIDLANKNIAGQLNMKGNASNLDNAATKSALSVTH</sequence>
<dbReference type="Pfam" id="PF12697">
    <property type="entry name" value="Abhydrolase_6"/>
    <property type="match status" value="1"/>
</dbReference>
<organism evidence="3 4">
    <name type="scientific">Danxiaibacter flavus</name>
    <dbReference type="NCBI Taxonomy" id="3049108"/>
    <lineage>
        <taxon>Bacteria</taxon>
        <taxon>Pseudomonadati</taxon>
        <taxon>Bacteroidota</taxon>
        <taxon>Chitinophagia</taxon>
        <taxon>Chitinophagales</taxon>
        <taxon>Chitinophagaceae</taxon>
        <taxon>Danxiaibacter</taxon>
    </lineage>
</organism>
<evidence type="ECO:0000313" key="3">
    <source>
        <dbReference type="EMBL" id="MEX6690339.1"/>
    </source>
</evidence>
<accession>A0ABV3ZKC2</accession>
<dbReference type="GO" id="GO:0016787">
    <property type="term" value="F:hydrolase activity"/>
    <property type="evidence" value="ECO:0007669"/>
    <property type="project" value="UniProtKB-KW"/>
</dbReference>
<keyword evidence="1" id="KW-1133">Transmembrane helix</keyword>
<comment type="caution">
    <text evidence="3">The sequence shown here is derived from an EMBL/GenBank/DDBJ whole genome shotgun (WGS) entry which is preliminary data.</text>
</comment>
<keyword evidence="4" id="KW-1185">Reference proteome</keyword>
<protein>
    <submittedName>
        <fullName evidence="3">Alpha/beta hydrolase</fullName>
    </submittedName>
</protein>
<name>A0ABV3ZKC2_9BACT</name>
<dbReference type="PANTHER" id="PTHR43798:SF5">
    <property type="entry name" value="MONOACYLGLYCEROL LIPASE ABHD6"/>
    <property type="match status" value="1"/>
</dbReference>
<dbReference type="SUPFAM" id="SSF53474">
    <property type="entry name" value="alpha/beta-Hydrolases"/>
    <property type="match status" value="1"/>
</dbReference>
<dbReference type="PANTHER" id="PTHR43798">
    <property type="entry name" value="MONOACYLGLYCEROL LIPASE"/>
    <property type="match status" value="1"/>
</dbReference>
<evidence type="ECO:0000259" key="2">
    <source>
        <dbReference type="Pfam" id="PF12697"/>
    </source>
</evidence>
<keyword evidence="1" id="KW-0812">Transmembrane</keyword>
<dbReference type="InterPro" id="IPR029058">
    <property type="entry name" value="AB_hydrolase_fold"/>
</dbReference>
<feature type="domain" description="AB hydrolase-1" evidence="2">
    <location>
        <begin position="75"/>
        <end position="273"/>
    </location>
</feature>
<dbReference type="RefSeq" id="WP_369331752.1">
    <property type="nucleotide sequence ID" value="NZ_JAULBC010000008.1"/>
</dbReference>